<accession>A0A7M2YWQ8</accession>
<dbReference type="Proteomes" id="UP000254134">
    <property type="component" value="Unassembled WGS sequence"/>
</dbReference>
<reference evidence="2" key="2">
    <citation type="journal article" date="2019" name="MicrobiologyOpen">
        <title>High-quality draft genome sequence of Gaiella occulta isolated from a 150 meter deep mineral water borehole and comparison with the genome sequences of other deep-branching lineages of the phylum Actinobacteria.</title>
        <authorList>
            <person name="Severino R."/>
            <person name="Froufe H.J.C."/>
            <person name="Barroso C."/>
            <person name="Albuquerque L."/>
            <person name="Lobo-da-Cunha A."/>
            <person name="da Costa M.S."/>
            <person name="Egas C."/>
        </authorList>
    </citation>
    <scope>NUCLEOTIDE SEQUENCE [LARGE SCALE GENOMIC DNA]</scope>
    <source>
        <strain evidence="2">F2-233</strain>
    </source>
</reference>
<dbReference type="Gene3D" id="3.40.50.1000">
    <property type="entry name" value="HAD superfamily/HAD-like"/>
    <property type="match status" value="2"/>
</dbReference>
<organism evidence="1 2">
    <name type="scientific">Gaiella occulta</name>
    <dbReference type="NCBI Taxonomy" id="1002870"/>
    <lineage>
        <taxon>Bacteria</taxon>
        <taxon>Bacillati</taxon>
        <taxon>Actinomycetota</taxon>
        <taxon>Thermoleophilia</taxon>
        <taxon>Gaiellales</taxon>
        <taxon>Gaiellaceae</taxon>
        <taxon>Gaiella</taxon>
    </lineage>
</organism>
<sequence length="272" mass="29331">MDIPSPVRVCETVPMACILLDVDGVLHVSGEPIPGAAAAVARLRRQGHALRFVTNNSTRPRAQLAQELRGLGFELEDDEIQTTPRAAARELKGKRVFALVMGAIVPDLEGIELVGEHADAVLLGGCDETTEPNQVFSWMNLGRAFAELQMGADLYCLHKNKWWQTSRGPLLDAGAFVAGLEYATGVDAIVLGKPSPTYFAAALDALAAEPELTWMVTDDIEADVRGAQAFGMRTALVRTGKFRPETLDGSGIVPEIVLSSVAQLPEWLERSL</sequence>
<comment type="caution">
    <text evidence="1">The sequence shown here is derived from an EMBL/GenBank/DDBJ whole genome shotgun (WGS) entry which is preliminary data.</text>
</comment>
<dbReference type="AlphaFoldDB" id="A0A7M2YWQ8"/>
<dbReference type="GO" id="GO:0005737">
    <property type="term" value="C:cytoplasm"/>
    <property type="evidence" value="ECO:0007669"/>
    <property type="project" value="TreeGrafter"/>
</dbReference>
<dbReference type="Pfam" id="PF13242">
    <property type="entry name" value="Hydrolase_like"/>
    <property type="match status" value="1"/>
</dbReference>
<dbReference type="GO" id="GO:0016791">
    <property type="term" value="F:phosphatase activity"/>
    <property type="evidence" value="ECO:0007669"/>
    <property type="project" value="TreeGrafter"/>
</dbReference>
<reference evidence="1 2" key="1">
    <citation type="submission" date="2018-07" db="EMBL/GenBank/DDBJ databases">
        <title>High-quality-draft genome sequence of Gaiella occulta.</title>
        <authorList>
            <person name="Severino R."/>
            <person name="Froufe H.J.C."/>
            <person name="Rainey F.A."/>
            <person name="Barroso C."/>
            <person name="Albuquerque L."/>
            <person name="Lobo-Da-Cunha A."/>
            <person name="Da Costa M.S."/>
            <person name="Egas C."/>
        </authorList>
    </citation>
    <scope>NUCLEOTIDE SEQUENCE [LARGE SCALE GENOMIC DNA]</scope>
    <source>
        <strain evidence="1 2">F2-233</strain>
    </source>
</reference>
<dbReference type="InterPro" id="IPR006357">
    <property type="entry name" value="HAD-SF_hydro_IIA"/>
</dbReference>
<keyword evidence="2" id="KW-1185">Reference proteome</keyword>
<dbReference type="PANTHER" id="PTHR19288:SF46">
    <property type="entry name" value="HALOACID DEHALOGENASE-LIKE HYDROLASE DOMAIN-CONTAINING PROTEIN 2"/>
    <property type="match status" value="1"/>
</dbReference>
<dbReference type="Pfam" id="PF13344">
    <property type="entry name" value="Hydrolase_6"/>
    <property type="match status" value="1"/>
</dbReference>
<evidence type="ECO:0000313" key="2">
    <source>
        <dbReference type="Proteomes" id="UP000254134"/>
    </source>
</evidence>
<dbReference type="SUPFAM" id="SSF56784">
    <property type="entry name" value="HAD-like"/>
    <property type="match status" value="1"/>
</dbReference>
<dbReference type="NCBIfam" id="TIGR01460">
    <property type="entry name" value="HAD-SF-IIA"/>
    <property type="match status" value="1"/>
</dbReference>
<gene>
    <name evidence="1" type="ORF">Gocc_1395</name>
</gene>
<evidence type="ECO:0000313" key="1">
    <source>
        <dbReference type="EMBL" id="RDI74506.1"/>
    </source>
</evidence>
<dbReference type="PANTHER" id="PTHR19288">
    <property type="entry name" value="4-NITROPHENYLPHOSPHATASE-RELATED"/>
    <property type="match status" value="1"/>
</dbReference>
<dbReference type="EMBL" id="QQZY01000003">
    <property type="protein sequence ID" value="RDI74506.1"/>
    <property type="molecule type" value="Genomic_DNA"/>
</dbReference>
<proteinExistence type="predicted"/>
<name>A0A7M2YWQ8_9ACTN</name>
<protein>
    <submittedName>
        <fullName evidence="1">HAD-SF-IIA: HAD hydrolase, family IIA</fullName>
    </submittedName>
</protein>
<dbReference type="InterPro" id="IPR036412">
    <property type="entry name" value="HAD-like_sf"/>
</dbReference>
<keyword evidence="1" id="KW-0378">Hydrolase</keyword>
<dbReference type="InterPro" id="IPR023214">
    <property type="entry name" value="HAD_sf"/>
</dbReference>